<protein>
    <recommendedName>
        <fullName evidence="3">Amine oxidase domain-containing protein</fullName>
    </recommendedName>
</protein>
<dbReference type="PANTHER" id="PTHR16128:SF5">
    <property type="entry name" value="FAD_NAD(P)-BINDING OXIDOREDUCTASE FAMILY PROTEIN"/>
    <property type="match status" value="1"/>
</dbReference>
<dbReference type="Proteomes" id="UP000320055">
    <property type="component" value="Unassembled WGS sequence"/>
</dbReference>
<evidence type="ECO:0000313" key="2">
    <source>
        <dbReference type="Proteomes" id="UP000320055"/>
    </source>
</evidence>
<name>A0A563VY62_9CYAN</name>
<evidence type="ECO:0008006" key="3">
    <source>
        <dbReference type="Google" id="ProtNLM"/>
    </source>
</evidence>
<organism evidence="1 2">
    <name type="scientific">Hyella patelloides LEGE 07179</name>
    <dbReference type="NCBI Taxonomy" id="945734"/>
    <lineage>
        <taxon>Bacteria</taxon>
        <taxon>Bacillati</taxon>
        <taxon>Cyanobacteriota</taxon>
        <taxon>Cyanophyceae</taxon>
        <taxon>Pleurocapsales</taxon>
        <taxon>Hyellaceae</taxon>
        <taxon>Hyella</taxon>
    </lineage>
</organism>
<reference evidence="1 2" key="1">
    <citation type="submission" date="2019-01" db="EMBL/GenBank/DDBJ databases">
        <authorList>
            <person name="Brito A."/>
        </authorList>
    </citation>
    <scope>NUCLEOTIDE SEQUENCE [LARGE SCALE GENOMIC DNA]</scope>
    <source>
        <strain evidence="1">1</strain>
    </source>
</reference>
<dbReference type="PANTHER" id="PTHR16128">
    <property type="entry name" value="FAD/NAD(P)-BINDING OXIDOREDUCTASE FAMILY PROTEIN"/>
    <property type="match status" value="1"/>
</dbReference>
<dbReference type="EMBL" id="CAACVJ010000379">
    <property type="protein sequence ID" value="VEP16382.1"/>
    <property type="molecule type" value="Genomic_DNA"/>
</dbReference>
<gene>
    <name evidence="1" type="ORF">H1P_440040</name>
</gene>
<accession>A0A563VY62</accession>
<proteinExistence type="predicted"/>
<dbReference type="Gene3D" id="3.90.660.10">
    <property type="match status" value="1"/>
</dbReference>
<sequence length="177" mass="19673">MLIMTPPVPQTLALLDNSNITIPANIKNSLEQIKYYQCIAVLALLEKPSNIPSPGGILLDKEPLVWLADNYQKGISPNYAVTLHATPKFSETHYSSDNETIAKLLFDAASDWLNDSVIEYQVHRWRYSLPRTFYHQQYCALSEFPLVMAGDAFVAPKIEGALLSGIAAANYVLNSQS</sequence>
<evidence type="ECO:0000313" key="1">
    <source>
        <dbReference type="EMBL" id="VEP16382.1"/>
    </source>
</evidence>
<keyword evidence="2" id="KW-1185">Reference proteome</keyword>
<dbReference type="AlphaFoldDB" id="A0A563VY62"/>